<dbReference type="SUPFAM" id="SSF47203">
    <property type="entry name" value="Acyl-CoA dehydrogenase C-terminal domain-like"/>
    <property type="match status" value="1"/>
</dbReference>
<dbReference type="InterPro" id="IPR009100">
    <property type="entry name" value="AcylCoA_DH/oxidase_NM_dom_sf"/>
</dbReference>
<feature type="domain" description="Acyl-CoA dehydrogenase/oxidase C-terminal" evidence="6">
    <location>
        <begin position="229"/>
        <end position="384"/>
    </location>
</feature>
<dbReference type="AlphaFoldDB" id="A0A6J7IXG3"/>
<comment type="similarity">
    <text evidence="2">Belongs to the acyl-CoA dehydrogenase family.</text>
</comment>
<reference evidence="11" key="1">
    <citation type="submission" date="2020-05" db="EMBL/GenBank/DDBJ databases">
        <authorList>
            <person name="Chiriac C."/>
            <person name="Salcher M."/>
            <person name="Ghai R."/>
            <person name="Kavagutti S V."/>
        </authorList>
    </citation>
    <scope>NUCLEOTIDE SEQUENCE</scope>
</reference>
<organism evidence="11">
    <name type="scientific">freshwater metagenome</name>
    <dbReference type="NCBI Taxonomy" id="449393"/>
    <lineage>
        <taxon>unclassified sequences</taxon>
        <taxon>metagenomes</taxon>
        <taxon>ecological metagenomes</taxon>
    </lineage>
</organism>
<evidence type="ECO:0000256" key="4">
    <source>
        <dbReference type="ARBA" id="ARBA00022827"/>
    </source>
</evidence>
<evidence type="ECO:0000313" key="9">
    <source>
        <dbReference type="EMBL" id="CAB4726555.1"/>
    </source>
</evidence>
<dbReference type="FunFam" id="2.40.110.10:FF:000011">
    <property type="entry name" value="Acyl-CoA dehydrogenase FadE34"/>
    <property type="match status" value="1"/>
</dbReference>
<dbReference type="GO" id="GO:0005886">
    <property type="term" value="C:plasma membrane"/>
    <property type="evidence" value="ECO:0007669"/>
    <property type="project" value="TreeGrafter"/>
</dbReference>
<evidence type="ECO:0000256" key="2">
    <source>
        <dbReference type="ARBA" id="ARBA00009347"/>
    </source>
</evidence>
<dbReference type="GO" id="GO:0050660">
    <property type="term" value="F:flavin adenine dinucleotide binding"/>
    <property type="evidence" value="ECO:0007669"/>
    <property type="project" value="InterPro"/>
</dbReference>
<dbReference type="Pfam" id="PF00441">
    <property type="entry name" value="Acyl-CoA_dh_1"/>
    <property type="match status" value="1"/>
</dbReference>
<dbReference type="Gene3D" id="2.40.110.10">
    <property type="entry name" value="Butyryl-CoA Dehydrogenase, subunit A, domain 2"/>
    <property type="match status" value="1"/>
</dbReference>
<dbReference type="SUPFAM" id="SSF56645">
    <property type="entry name" value="Acyl-CoA dehydrogenase NM domain-like"/>
    <property type="match status" value="1"/>
</dbReference>
<dbReference type="EMBL" id="CAFABA010000077">
    <property type="protein sequence ID" value="CAB4833515.1"/>
    <property type="molecule type" value="Genomic_DNA"/>
</dbReference>
<gene>
    <name evidence="9" type="ORF">UFOPK2754_00180</name>
    <name evidence="10" type="ORF">UFOPK3139_01825</name>
    <name evidence="11" type="ORF">UFOPK3543_02946</name>
</gene>
<keyword evidence="3" id="KW-0285">Flavoprotein</keyword>
<evidence type="ECO:0000313" key="10">
    <source>
        <dbReference type="EMBL" id="CAB4833515.1"/>
    </source>
</evidence>
<accession>A0A6J7IXG3</accession>
<evidence type="ECO:0000259" key="6">
    <source>
        <dbReference type="Pfam" id="PF00441"/>
    </source>
</evidence>
<keyword evidence="4" id="KW-0274">FAD</keyword>
<dbReference type="EMBL" id="CAEZYR010000004">
    <property type="protein sequence ID" value="CAB4726555.1"/>
    <property type="molecule type" value="Genomic_DNA"/>
</dbReference>
<dbReference type="Pfam" id="PF02771">
    <property type="entry name" value="Acyl-CoA_dh_N"/>
    <property type="match status" value="1"/>
</dbReference>
<keyword evidence="5" id="KW-0560">Oxidoreductase</keyword>
<dbReference type="InterPro" id="IPR036250">
    <property type="entry name" value="AcylCo_DH-like_C"/>
</dbReference>
<feature type="domain" description="Acyl-CoA oxidase/dehydrogenase middle" evidence="7">
    <location>
        <begin position="124"/>
        <end position="203"/>
    </location>
</feature>
<dbReference type="Pfam" id="PF02770">
    <property type="entry name" value="Acyl-CoA_dh_M"/>
    <property type="match status" value="1"/>
</dbReference>
<dbReference type="GO" id="GO:0016627">
    <property type="term" value="F:oxidoreductase activity, acting on the CH-CH group of donors"/>
    <property type="evidence" value="ECO:0007669"/>
    <property type="project" value="InterPro"/>
</dbReference>
<dbReference type="InterPro" id="IPR009075">
    <property type="entry name" value="AcylCo_DH/oxidase_C"/>
</dbReference>
<dbReference type="Gene3D" id="1.10.540.10">
    <property type="entry name" value="Acyl-CoA dehydrogenase/oxidase, N-terminal domain"/>
    <property type="match status" value="1"/>
</dbReference>
<protein>
    <submittedName>
        <fullName evidence="11">Unannotated protein</fullName>
    </submittedName>
</protein>
<dbReference type="InterPro" id="IPR037069">
    <property type="entry name" value="AcylCoA_DH/ox_N_sf"/>
</dbReference>
<evidence type="ECO:0000256" key="3">
    <source>
        <dbReference type="ARBA" id="ARBA00022630"/>
    </source>
</evidence>
<sequence>MHLALSAEQLALRDELQKYFAGLMTEDRVARLGKGEHAGGPAFREIVRQMGADGWLGVGWRKEWGGQGFTPIEQLIFFEESNAAGVPLPFVTLNTVGPALQAYGTPEQKSYFLPKILRGELHFAIGYSEPGAGTDLAALATSAVRDGDEWVINGQKIWTTGGHDADWVWLAARTDPQAPKHKGITIFAVDTTLPGFAHSPIWLLGGGHTNATFYDNVRIPHSAVIGEVNGGWRLITAQLNHERVGLAPAGTIAGPLRRVVQWAKDTSLDDGRRVIDEEWVQVALARVHAKNDALKLWNWKVASRLETGELGPAEASAMKIFGTEFQIEALRILMEILGQPSLIARGGPGALLLGELEHAYRAAPVRTFGGGVNEVQRDIVAQVALGMPRSPR</sequence>
<proteinExistence type="inferred from homology"/>
<dbReference type="PANTHER" id="PTHR43292">
    <property type="entry name" value="ACYL-COA DEHYDROGENASE"/>
    <property type="match status" value="1"/>
</dbReference>
<dbReference type="EMBL" id="CAFBMH010000177">
    <property type="protein sequence ID" value="CAB4935823.1"/>
    <property type="molecule type" value="Genomic_DNA"/>
</dbReference>
<dbReference type="InterPro" id="IPR052161">
    <property type="entry name" value="Mycobact_Acyl-CoA_DH"/>
</dbReference>
<comment type="cofactor">
    <cofactor evidence="1">
        <name>FAD</name>
        <dbReference type="ChEBI" id="CHEBI:57692"/>
    </cofactor>
</comment>
<evidence type="ECO:0000259" key="7">
    <source>
        <dbReference type="Pfam" id="PF02770"/>
    </source>
</evidence>
<dbReference type="InterPro" id="IPR006091">
    <property type="entry name" value="Acyl-CoA_Oxase/DH_mid-dom"/>
</dbReference>
<dbReference type="PANTHER" id="PTHR43292:SF3">
    <property type="entry name" value="ACYL-COA DEHYDROGENASE FADE29"/>
    <property type="match status" value="1"/>
</dbReference>
<dbReference type="InterPro" id="IPR046373">
    <property type="entry name" value="Acyl-CoA_Oxase/DH_mid-dom_sf"/>
</dbReference>
<name>A0A6J7IXG3_9ZZZZ</name>
<evidence type="ECO:0000256" key="5">
    <source>
        <dbReference type="ARBA" id="ARBA00023002"/>
    </source>
</evidence>
<feature type="domain" description="Acyl-CoA dehydrogenase/oxidase N-terminal" evidence="8">
    <location>
        <begin position="7"/>
        <end position="120"/>
    </location>
</feature>
<evidence type="ECO:0000259" key="8">
    <source>
        <dbReference type="Pfam" id="PF02771"/>
    </source>
</evidence>
<evidence type="ECO:0000256" key="1">
    <source>
        <dbReference type="ARBA" id="ARBA00001974"/>
    </source>
</evidence>
<evidence type="ECO:0000313" key="11">
    <source>
        <dbReference type="EMBL" id="CAB4935823.1"/>
    </source>
</evidence>
<dbReference type="Gene3D" id="1.20.140.10">
    <property type="entry name" value="Butyryl-CoA Dehydrogenase, subunit A, domain 3"/>
    <property type="match status" value="1"/>
</dbReference>
<dbReference type="InterPro" id="IPR013786">
    <property type="entry name" value="AcylCoA_DH/ox_N"/>
</dbReference>